<feature type="compositionally biased region" description="Low complexity" evidence="2">
    <location>
        <begin position="609"/>
        <end position="621"/>
    </location>
</feature>
<sequence length="2699" mass="288078">MLSAQLHLMNAHDTHIAHTQPTAKAHTAEHRMAHTQPVVRRRHLGLSRRPVHIQHAREERYGYNQAISHKTNVVVRVHDDVDVNLKSKFDKGKYARGSISQHAGSTEVRSDGEGLGHTAATTNTKGVARASSELDKLIREDGAVSVHGAFSTSDKVVVRDSTMESAAGDISVIISDRQVPAHIPKSSEKEAHKPAMPLPTGTVKANSASTHITDLVAGSGAAVHDTKFDKARGALAANAEAAASEGMCVDNRVVEDCRRIAQMLFNQKWAKGFIEDASLDNKGCLNITEILAKSKNGAYTSVSQLSEDISKMIQMYLQTYAADSKPGRMATELQRWARHLLETRYNASLTPGRPDRQCAAAATVPKHTPPGRSAAKVKQPSIKPAECLGVVGHDHRRCASAENSAPEAGSAPITTYSSELRQLVEQPVDATCVRDRTCKRRVSGAKALAPSQPSPEDTNQDTTKTHANIQMNHIRKGGQSDSGVANKASTGEGACSTAGATVVTYPSSTHTTTQTNSLSAAGTACAAARDLNPLAPTRDTQLLGNPVPADTGKPRRVTKGEGTTLTSTVCSASDLTDGREKPPQSKASALGEARDDGGKIRRSSRLLDRASASASASASSSGIVSLSQTPTRTPELSPSSVSGEFISGGRGSEDAGESKTCVQPASAAELAVTDKPSTTLKQLKALALSCATIGESGDTDAPVRPKITHSREDLGRTKKHATYNKKHQRVSSGRGTLHALWGQLNPTCETDADGIPPQERTERLDRLSGASNKHGAKGSGASLGVLDASTLVSKDVGGVAVVQQKEVSATAMIGLSGDEAVLDQSWGRRLDSDGGRRDVTECSQTGTRSPETEKAHTRNGHSQQEWDELEEGDGLVAIEKRSVHIDGQENEQPHGSDKQQIKYTRQGPNKLQGSIKRERSIKRQKSNKRQVETTRKEGGQRRGRPEHHRRGRTLKLMRKSNEQVKPPSPPIGVGMTSMTTQYISRAEGEANAAPQKCVGLDRPKLNEEPSSAIADTAHSPDNSQTEVAPSRGGLTDLPRAVLQSALRDVETAARIEEVSHLADNDGRLKAIPTVVQEIAQRVDRDTDSDHMSEDIGSVLGPGDAHLGPGSGTTDAEAVHAPRGRLRLTRGPAKATGTKLRGRRERYSPKHSSNSTKVVSSTMSAEVKGSMGHLVESPDEQRCDLAQNVTSEYIDSSEIRANEAYLPSPSTDTTEAVVSCVHVDTGERAGVVTGTQTAHHITTSTPSYGRNNSDASTPNTLSNERPFNYRCAANRVVSHPISGPAEKVLCARSPFKRSHSPLDLNLSLDLESSFDRPAREGAAALESGSNAHQMGTHSDSDNLMSPIPLYTCTATATVSCGESLHDTVPAESDRPGPEQLAKSVRRRLSVRRPHACIIGSNGGPSNVAEGAETNAETPTLALVAGGVHTVSDTGGCVGANPTQVSVHNSVRSQQVMSPPARPGDRLLDRATQPTGRLGMVKTMVAKTRLPEDTCATIDTDKYAEPHTKHVRGDHEYQALCASPQKCPTERICATSSQQPGGVVQRAVGRGVAGVKVEIGAQQLCSETLRDTPSESGDQSPSHQNAEGEHQNAIDSEATVAVNTARVIADQRKSSSADGDAVRKGKRNRDGSVARVTDNGSGRGCKAKGISRKPSDPSKGLARKHTSRKEKEKKNTRTGSETVREDESRKGESLCVFDKSKLSDQSDGSDRSDESNRSEKAQKSGKANRIDHKHRGKVRGGGSSKRRAPGAISRTRGDGETRSSTCTTGCKSRSKCVHCKYNADQEQHSLDTSLKHSSTGHKLHVSRKVNPYSTATKRLACLLGLPTGHVKQSKLSFVKAVPSRSKHIITDISADSIQTLPSDSVPGSRDKSKIMSPRAVETQTTLPCLPTERQSAASRSRFPPSVPSSLCTVNSACDKLLTKVSVPTKSRPRRTLMGCSLKRKLGSTGSDAGHTTSGGKRSRNAELWTESTSLYLHTTKSDQRSRPCTFSKTQDTNTTATTLGQTSVSVLEDISSARVDPKPLPESPPDSVAVSLSPASLSRVLLAKLSHSTTSRNADGKASTASSTQLETLAPSKDTTDCRLMRPSGTSGLVQGSSRVTSQASQPIPSLLTEFECKAAPPPASTHGKGNPKLNLHRKSYRTISTAASTTERGHALAMSSPASVTTTHTVTSAAWSAQEICSIPHTANSQLEKGVWKSIPLPNTDPDVPRIPIKVTTQPEKCIKMVRKSRRHHLLSADVAVEGHKSAESTTVTVEGIITSPVEALSVVREKPRVLSGSQRSTATERVATHVSRSEPYRVTGTSGCNQARGGGRTRQLRDQVKGVASSTTEGTDVISSVGAASPSQLDDRAVMPANTEQSSKMTTDVHKTAGSPPSTLSGALLASARQRGRELVSGSRSTSGKRRRPRESTRKKTGIDITEDKAFKLEKLALKPATETAPATCSISGASKSDSRPFGQLRGSARRKTTRKPVKTREVSSTKDTRKKEMDRKTGGTGSLQGDHSVSGIDQAADTASPSEVLGGCDTIAVEGVGGELAGQVPVVGIKCPIVAFVAPTVDGKMVSPPPVKAAVVLVAATNGKSMSVPGHDAKASADHLPVWEEGVDEPLLPSTPAQKRDRRRRRNEQLRLCKEREIKERRENSWRRRAEAGMSDQPTPTKDINRRGISWKRDCETYYIYDTGVFNSVYDPSEHMQDPDTDMVNK</sequence>
<feature type="compositionally biased region" description="Polar residues" evidence="2">
    <location>
        <begin position="2049"/>
        <end position="2069"/>
    </location>
</feature>
<organism evidence="3 4">
    <name type="scientific">Sphaeroforma arctica JP610</name>
    <dbReference type="NCBI Taxonomy" id="667725"/>
    <lineage>
        <taxon>Eukaryota</taxon>
        <taxon>Ichthyosporea</taxon>
        <taxon>Ichthyophonida</taxon>
        <taxon>Sphaeroforma</taxon>
    </lineage>
</organism>
<feature type="compositionally biased region" description="Basic and acidic residues" evidence="2">
    <location>
        <begin position="2471"/>
        <end position="2490"/>
    </location>
</feature>
<evidence type="ECO:0000256" key="1">
    <source>
        <dbReference type="ARBA" id="ARBA00023117"/>
    </source>
</evidence>
<feature type="region of interest" description="Disordered" evidence="2">
    <location>
        <begin position="1318"/>
        <end position="1339"/>
    </location>
</feature>
<feature type="region of interest" description="Disordered" evidence="2">
    <location>
        <begin position="884"/>
        <end position="953"/>
    </location>
</feature>
<feature type="region of interest" description="Disordered" evidence="2">
    <location>
        <begin position="2636"/>
        <end position="2658"/>
    </location>
</feature>
<dbReference type="SUPFAM" id="SSF47370">
    <property type="entry name" value="Bromodomain"/>
    <property type="match status" value="1"/>
</dbReference>
<feature type="region of interest" description="Disordered" evidence="2">
    <location>
        <begin position="1012"/>
        <end position="1034"/>
    </location>
</feature>
<accession>A0A0L0GA37</accession>
<feature type="compositionally biased region" description="Low complexity" evidence="2">
    <location>
        <begin position="1893"/>
        <end position="1903"/>
    </location>
</feature>
<feature type="compositionally biased region" description="Basic and acidic residues" evidence="2">
    <location>
        <begin position="826"/>
        <end position="840"/>
    </location>
</feature>
<feature type="region of interest" description="Disordered" evidence="2">
    <location>
        <begin position="2049"/>
        <end position="2102"/>
    </location>
</feature>
<name>A0A0L0GA37_9EUKA</name>
<dbReference type="GeneID" id="25902478"/>
<feature type="region of interest" description="Disordered" evidence="2">
    <location>
        <begin position="826"/>
        <end position="868"/>
    </location>
</feature>
<feature type="compositionally biased region" description="Basic residues" evidence="2">
    <location>
        <begin position="1729"/>
        <end position="1746"/>
    </location>
</feature>
<feature type="compositionally biased region" description="Basic residues" evidence="2">
    <location>
        <begin position="2460"/>
        <end position="2470"/>
    </location>
</feature>
<feature type="compositionally biased region" description="Polar residues" evidence="2">
    <location>
        <begin position="1945"/>
        <end position="1957"/>
    </location>
</feature>
<dbReference type="Proteomes" id="UP000054560">
    <property type="component" value="Unassembled WGS sequence"/>
</dbReference>
<feature type="compositionally biased region" description="Polar residues" evidence="2">
    <location>
        <begin position="2324"/>
        <end position="2334"/>
    </location>
</feature>
<protein>
    <submittedName>
        <fullName evidence="3">Uncharacterized protein</fullName>
    </submittedName>
</protein>
<feature type="compositionally biased region" description="Polar residues" evidence="2">
    <location>
        <begin position="2437"/>
        <end position="2448"/>
    </location>
</feature>
<feature type="compositionally biased region" description="Polar residues" evidence="2">
    <location>
        <begin position="1760"/>
        <end position="1769"/>
    </location>
</feature>
<feature type="region of interest" description="Disordered" evidence="2">
    <location>
        <begin position="1240"/>
        <end position="1260"/>
    </location>
</feature>
<feature type="region of interest" description="Disordered" evidence="2">
    <location>
        <begin position="1567"/>
        <end position="1593"/>
    </location>
</feature>
<feature type="compositionally biased region" description="Polar residues" evidence="2">
    <location>
        <begin position="1326"/>
        <end position="1339"/>
    </location>
</feature>
<feature type="compositionally biased region" description="Polar residues" evidence="2">
    <location>
        <begin position="1149"/>
        <end position="1159"/>
    </location>
</feature>
<feature type="region of interest" description="Disordered" evidence="2">
    <location>
        <begin position="1941"/>
        <end position="1964"/>
    </location>
</feature>
<evidence type="ECO:0000313" key="4">
    <source>
        <dbReference type="Proteomes" id="UP000054560"/>
    </source>
</evidence>
<feature type="region of interest" description="Disordered" evidence="2">
    <location>
        <begin position="442"/>
        <end position="462"/>
    </location>
</feature>
<keyword evidence="1" id="KW-0103">Bromodomain</keyword>
<dbReference type="EMBL" id="KQ241680">
    <property type="protein sequence ID" value="KNC85865.1"/>
    <property type="molecule type" value="Genomic_DNA"/>
</dbReference>
<feature type="compositionally biased region" description="Basic and acidic residues" evidence="2">
    <location>
        <begin position="1680"/>
        <end position="1720"/>
    </location>
</feature>
<evidence type="ECO:0000313" key="3">
    <source>
        <dbReference type="EMBL" id="KNC85865.1"/>
    </source>
</evidence>
<feature type="region of interest" description="Disordered" evidence="2">
    <location>
        <begin position="1976"/>
        <end position="2002"/>
    </location>
</feature>
<feature type="compositionally biased region" description="Polar residues" evidence="2">
    <location>
        <begin position="901"/>
        <end position="912"/>
    </location>
</feature>
<feature type="compositionally biased region" description="Polar residues" evidence="2">
    <location>
        <begin position="1984"/>
        <end position="2002"/>
    </location>
</feature>
<proteinExistence type="predicted"/>
<feature type="region of interest" description="Disordered" evidence="2">
    <location>
        <begin position="1856"/>
        <end position="1903"/>
    </location>
</feature>
<feature type="region of interest" description="Disordered" evidence="2">
    <location>
        <begin position="1605"/>
        <end position="1769"/>
    </location>
</feature>
<feature type="region of interest" description="Disordered" evidence="2">
    <location>
        <begin position="536"/>
        <end position="660"/>
    </location>
</feature>
<feature type="compositionally biased region" description="Polar residues" evidence="2">
    <location>
        <begin position="1572"/>
        <end position="1583"/>
    </location>
</feature>
<reference evidence="3 4" key="1">
    <citation type="submission" date="2011-02" db="EMBL/GenBank/DDBJ databases">
        <title>The Genome Sequence of Sphaeroforma arctica JP610.</title>
        <authorList>
            <consortium name="The Broad Institute Genome Sequencing Platform"/>
            <person name="Russ C."/>
            <person name="Cuomo C."/>
            <person name="Young S.K."/>
            <person name="Zeng Q."/>
            <person name="Gargeya S."/>
            <person name="Alvarado L."/>
            <person name="Berlin A."/>
            <person name="Chapman S.B."/>
            <person name="Chen Z."/>
            <person name="Freedman E."/>
            <person name="Gellesch M."/>
            <person name="Goldberg J."/>
            <person name="Griggs A."/>
            <person name="Gujja S."/>
            <person name="Heilman E."/>
            <person name="Heiman D."/>
            <person name="Howarth C."/>
            <person name="Mehta T."/>
            <person name="Neiman D."/>
            <person name="Pearson M."/>
            <person name="Roberts A."/>
            <person name="Saif S."/>
            <person name="Shea T."/>
            <person name="Shenoy N."/>
            <person name="Sisk P."/>
            <person name="Stolte C."/>
            <person name="Sykes S."/>
            <person name="White J."/>
            <person name="Yandava C."/>
            <person name="Burger G."/>
            <person name="Gray M.W."/>
            <person name="Holland P.W.H."/>
            <person name="King N."/>
            <person name="Lang F.B.F."/>
            <person name="Roger A.J."/>
            <person name="Ruiz-Trillo I."/>
            <person name="Haas B."/>
            <person name="Nusbaum C."/>
            <person name="Birren B."/>
        </authorList>
    </citation>
    <scope>NUCLEOTIDE SEQUENCE [LARGE SCALE GENOMIC DNA]</scope>
    <source>
        <strain evidence="3 4">JP610</strain>
    </source>
</reference>
<feature type="compositionally biased region" description="Polar residues" evidence="2">
    <location>
        <begin position="2086"/>
        <end position="2102"/>
    </location>
</feature>
<feature type="compositionally biased region" description="Basic residues" evidence="2">
    <location>
        <begin position="941"/>
        <end position="953"/>
    </location>
</feature>
<feature type="region of interest" description="Disordered" evidence="2">
    <location>
        <begin position="2433"/>
        <end position="2517"/>
    </location>
</feature>
<dbReference type="InterPro" id="IPR036427">
    <property type="entry name" value="Bromodomain-like_sf"/>
</dbReference>
<feature type="compositionally biased region" description="Basic and acidic residues" evidence="2">
    <location>
        <begin position="884"/>
        <end position="900"/>
    </location>
</feature>
<evidence type="ECO:0000256" key="2">
    <source>
        <dbReference type="SAM" id="MobiDB-lite"/>
    </source>
</evidence>
<gene>
    <name evidence="3" type="ORF">SARC_01974</name>
</gene>
<feature type="compositionally biased region" description="Polar residues" evidence="2">
    <location>
        <begin position="622"/>
        <end position="642"/>
    </location>
</feature>
<feature type="compositionally biased region" description="Basic and acidic residues" evidence="2">
    <location>
        <begin position="2406"/>
        <end position="2415"/>
    </location>
</feature>
<feature type="compositionally biased region" description="Polar residues" evidence="2">
    <location>
        <begin position="561"/>
        <end position="574"/>
    </location>
</feature>
<keyword evidence="4" id="KW-1185">Reference proteome</keyword>
<feature type="compositionally biased region" description="Basic and acidic residues" evidence="2">
    <location>
        <begin position="929"/>
        <end position="940"/>
    </location>
</feature>
<feature type="region of interest" description="Disordered" evidence="2">
    <location>
        <begin position="2599"/>
        <end position="2619"/>
    </location>
</feature>
<feature type="compositionally biased region" description="Basic residues" evidence="2">
    <location>
        <begin position="919"/>
        <end position="928"/>
    </location>
</feature>
<feature type="compositionally biased region" description="Basic and acidic residues" evidence="2">
    <location>
        <begin position="1607"/>
        <end position="1630"/>
    </location>
</feature>
<dbReference type="RefSeq" id="XP_014159767.1">
    <property type="nucleotide sequence ID" value="XM_014304292.1"/>
</dbReference>
<feature type="region of interest" description="Disordered" evidence="2">
    <location>
        <begin position="1131"/>
        <end position="1159"/>
    </location>
</feature>
<feature type="region of interest" description="Disordered" evidence="2">
    <location>
        <begin position="2274"/>
        <end position="2415"/>
    </location>
</feature>